<evidence type="ECO:0000256" key="2">
    <source>
        <dbReference type="ARBA" id="ARBA00005675"/>
    </source>
</evidence>
<dbReference type="InterPro" id="IPR006068">
    <property type="entry name" value="ATPase_P-typ_cation-transptr_C"/>
</dbReference>
<feature type="transmembrane region" description="Helical" evidence="12">
    <location>
        <begin position="845"/>
        <end position="866"/>
    </location>
</feature>
<keyword evidence="3" id="KW-1003">Cell membrane</keyword>
<evidence type="ECO:0000256" key="5">
    <source>
        <dbReference type="ARBA" id="ARBA00022741"/>
    </source>
</evidence>
<dbReference type="Gene3D" id="2.70.150.10">
    <property type="entry name" value="Calcium-transporting ATPase, cytoplasmic transduction domain A"/>
    <property type="match status" value="1"/>
</dbReference>
<dbReference type="Gene3D" id="3.40.1110.10">
    <property type="entry name" value="Calcium-transporting ATPase, cytoplasmic domain N"/>
    <property type="match status" value="1"/>
</dbReference>
<gene>
    <name evidence="14" type="ORF">NS506_04308</name>
    <name evidence="15" type="ORF">NSK11_contig00068-0033</name>
</gene>
<dbReference type="InterPro" id="IPR023214">
    <property type="entry name" value="HAD_sf"/>
</dbReference>
<dbReference type="Pfam" id="PF00122">
    <property type="entry name" value="E1-E2_ATPase"/>
    <property type="match status" value="1"/>
</dbReference>
<dbReference type="InterPro" id="IPR036412">
    <property type="entry name" value="HAD-like_sf"/>
</dbReference>
<dbReference type="InterPro" id="IPR008250">
    <property type="entry name" value="ATPase_P-typ_transduc_dom_A_sf"/>
</dbReference>
<dbReference type="PRINTS" id="PR00120">
    <property type="entry name" value="HATPASE"/>
</dbReference>
<evidence type="ECO:0000313" key="14">
    <source>
        <dbReference type="EMBL" id="APA98356.1"/>
    </source>
</evidence>
<accession>A0ABC8AVA6</accession>
<keyword evidence="9 12" id="KW-0472">Membrane</keyword>
<dbReference type="InterPro" id="IPR050510">
    <property type="entry name" value="Cation_transp_ATPase_P-type"/>
</dbReference>
<evidence type="ECO:0000313" key="17">
    <source>
        <dbReference type="Proteomes" id="UP000180166"/>
    </source>
</evidence>
<dbReference type="PROSITE" id="PS00154">
    <property type="entry name" value="ATPASE_E1_E2"/>
    <property type="match status" value="1"/>
</dbReference>
<evidence type="ECO:0000256" key="11">
    <source>
        <dbReference type="SAM" id="MobiDB-lite"/>
    </source>
</evidence>
<dbReference type="InterPro" id="IPR023298">
    <property type="entry name" value="ATPase_P-typ_TM_dom_sf"/>
</dbReference>
<dbReference type="PANTHER" id="PTHR43294">
    <property type="entry name" value="SODIUM/POTASSIUM-TRANSPORTING ATPASE SUBUNIT ALPHA"/>
    <property type="match status" value="1"/>
</dbReference>
<evidence type="ECO:0000313" key="15">
    <source>
        <dbReference type="EMBL" id="GAP29943.1"/>
    </source>
</evidence>
<dbReference type="PANTHER" id="PTHR43294:SF21">
    <property type="entry name" value="CATION TRANSPORTING ATPASE"/>
    <property type="match status" value="1"/>
</dbReference>
<dbReference type="EMBL" id="CP017839">
    <property type="protein sequence ID" value="APA98356.1"/>
    <property type="molecule type" value="Genomic_DNA"/>
</dbReference>
<dbReference type="SFLD" id="SFLDS00003">
    <property type="entry name" value="Haloacid_Dehalogenase"/>
    <property type="match status" value="1"/>
</dbReference>
<dbReference type="GO" id="GO:0005524">
    <property type="term" value="F:ATP binding"/>
    <property type="evidence" value="ECO:0007669"/>
    <property type="project" value="UniProtKB-KW"/>
</dbReference>
<dbReference type="Proteomes" id="UP000037179">
    <property type="component" value="Unassembled WGS sequence"/>
</dbReference>
<feature type="transmembrane region" description="Helical" evidence="12">
    <location>
        <begin position="773"/>
        <end position="793"/>
    </location>
</feature>
<dbReference type="NCBIfam" id="TIGR01494">
    <property type="entry name" value="ATPase_P-type"/>
    <property type="match status" value="3"/>
</dbReference>
<keyword evidence="4 12" id="KW-0812">Transmembrane</keyword>
<feature type="transmembrane region" description="Helical" evidence="12">
    <location>
        <begin position="738"/>
        <end position="761"/>
    </location>
</feature>
<evidence type="ECO:0000256" key="3">
    <source>
        <dbReference type="ARBA" id="ARBA00022475"/>
    </source>
</evidence>
<name>A0ABC8AVA6_9NOCA</name>
<reference evidence="14 17" key="3">
    <citation type="submission" date="2016-10" db="EMBL/GenBank/DDBJ databases">
        <title>Genome sequence of Nocardia seriolae strain EM150506, isolated from Anguila japonica.</title>
        <authorList>
            <person name="Han H.-J."/>
        </authorList>
    </citation>
    <scope>NUCLEOTIDE SEQUENCE [LARGE SCALE GENOMIC DNA]</scope>
    <source>
        <strain evidence="14 17">EM150506</strain>
    </source>
</reference>
<keyword evidence="16" id="KW-1185">Reference proteome</keyword>
<feature type="transmembrane region" description="Helical" evidence="12">
    <location>
        <begin position="61"/>
        <end position="82"/>
    </location>
</feature>
<dbReference type="InterPro" id="IPR004014">
    <property type="entry name" value="ATPase_P-typ_cation-transptr_N"/>
</dbReference>
<keyword evidence="6" id="KW-0067">ATP-binding</keyword>
<dbReference type="SMART" id="SM00831">
    <property type="entry name" value="Cation_ATPase_N"/>
    <property type="match status" value="1"/>
</dbReference>
<comment type="catalytic activity">
    <reaction evidence="10">
        <text>ATP + H2O = ADP + phosphate + H(+)</text>
        <dbReference type="Rhea" id="RHEA:13065"/>
        <dbReference type="ChEBI" id="CHEBI:15377"/>
        <dbReference type="ChEBI" id="CHEBI:15378"/>
        <dbReference type="ChEBI" id="CHEBI:30616"/>
        <dbReference type="ChEBI" id="CHEBI:43474"/>
        <dbReference type="ChEBI" id="CHEBI:456216"/>
    </reaction>
</comment>
<feature type="transmembrane region" description="Helical" evidence="12">
    <location>
        <begin position="240"/>
        <end position="261"/>
    </location>
</feature>
<keyword evidence="7" id="KW-1278">Translocase</keyword>
<dbReference type="EMBL" id="BBYQ01000068">
    <property type="protein sequence ID" value="GAP29943.1"/>
    <property type="molecule type" value="Genomic_DNA"/>
</dbReference>
<evidence type="ECO:0000256" key="8">
    <source>
        <dbReference type="ARBA" id="ARBA00022989"/>
    </source>
</evidence>
<evidence type="ECO:0000256" key="1">
    <source>
        <dbReference type="ARBA" id="ARBA00004651"/>
    </source>
</evidence>
<dbReference type="InterPro" id="IPR059000">
    <property type="entry name" value="ATPase_P-type_domA"/>
</dbReference>
<dbReference type="SUPFAM" id="SSF56784">
    <property type="entry name" value="HAD-like"/>
    <property type="match status" value="1"/>
</dbReference>
<dbReference type="EC" id="3.6.3.8" evidence="14"/>
<evidence type="ECO:0000259" key="13">
    <source>
        <dbReference type="SMART" id="SM00831"/>
    </source>
</evidence>
<dbReference type="Pfam" id="PF00689">
    <property type="entry name" value="Cation_ATPase_C"/>
    <property type="match status" value="1"/>
</dbReference>
<dbReference type="PRINTS" id="PR00119">
    <property type="entry name" value="CATATPASE"/>
</dbReference>
<dbReference type="AlphaFoldDB" id="A0ABC8AVA6"/>
<feature type="domain" description="Cation-transporting P-type ATPase N-terminal" evidence="13">
    <location>
        <begin position="12"/>
        <end position="85"/>
    </location>
</feature>
<comment type="similarity">
    <text evidence="2">Belongs to the cation transport ATPase (P-type) (TC 3.A.3) family. Type IIA subfamily.</text>
</comment>
<sequence>MYTGASPGPGDHPAAESAARATAMSGRTGRGLTTAEAERRRKAEGPNVLPVRRPVPAWRRLAAEMVHFFALLFWLAGALAFVAGMPQLGIAVFVVVVLNAAFAFAQEQRAEHAAERLRTLLPRQATVLRDGNAVSVPAEQLVVGDVVLLDQGDRVSADLRLDRVHALAVDTSALTGESVPEHPGPGESVYAGCFVVEGEAEATVTAIAQRTRLAGIAALTQAQRAPATPLRRELDRVSRIIAAVAVTVGVVFFGVALLDGAPASNGFLFAIGVTVAVVPCGLLPTVTLSLAMGAQRMAERQALVRHLEAVETLGSTTFICTDKTGTLTRNEMSVTEVWLPAGTATITGDGYCPTGTITCAPQVSPAAVRELAQAARCCSSGRAVRRDGGWVAQGDPMEAALDAFAARAGAGDLDAASELVRFPFDARRRRMSVVRGDTVFVKGAPDAILPLCGPQPEADEAVHRLAGRGLRVLAVATRPVGAALPADAAQAESDLRLLGFVALEDPPRHGAAAALGACRRAGIRVAMVTGDHPETARAIAREVGLSTPDTAVLTSRELPDDATALGELLDRETVVVARVTPEDKLRIAQALQARGHVVAMTGDGVNDAPALREAAIGVAMGRSGTDVAREAADLVLLDDDFGTIVAAVEQGRATFANIRRFLTYHLTDNVAELAPFVVWALSGGSFPLAIGVLQVLALDIGTDVLPALALGAEPPASHVLERPPARGHLLDRKLFGRAFGILGPVEAVTSLMVFVVAFLAAGWRPGNPFPHGAALTAASGAAFTAIVFGQVANALACRSTVRFAWRMPLRTNRLLIWAIAAELVMLAGFLYVPPLAHLLGHTGPTTVGALTALLAIPAVLLADTALKRFTAGAQQLAAGRRPGRFLDGAVGIADR</sequence>
<reference evidence="15 16" key="2">
    <citation type="journal article" date="2016" name="Genome Announc.">
        <title>Draft Genome Sequence of Erythromycin- and Oxytetracycline-Sensitive Nocardia seriolae Strain U-1 (NBRC 110359).</title>
        <authorList>
            <person name="Imajoh M."/>
            <person name="Sukeda M."/>
            <person name="Shimizu M."/>
            <person name="Yamane J."/>
            <person name="Ohnishi K."/>
            <person name="Oshima S."/>
        </authorList>
    </citation>
    <scope>NUCLEOTIDE SEQUENCE [LARGE SCALE GENOMIC DNA]</scope>
    <source>
        <strain evidence="15 16">U-1</strain>
    </source>
</reference>
<proteinExistence type="inferred from homology"/>
<reference evidence="16" key="1">
    <citation type="submission" date="2015-07" db="EMBL/GenBank/DDBJ databases">
        <title>Nocardia seriolae U-1 whole genome shotgun sequence.</title>
        <authorList>
            <person name="Imajoh M."/>
            <person name="Fukumoto Y."/>
            <person name="Sukeda M."/>
            <person name="Yamane J."/>
            <person name="Yamasaki K."/>
            <person name="Shimizu M."/>
            <person name="Ohnishi K."/>
            <person name="Oshima S."/>
        </authorList>
    </citation>
    <scope>NUCLEOTIDE SEQUENCE [LARGE SCALE GENOMIC DNA]</scope>
    <source>
        <strain evidence="16">U-1</strain>
    </source>
</reference>
<organism evidence="14 17">
    <name type="scientific">Nocardia seriolae</name>
    <dbReference type="NCBI Taxonomy" id="37332"/>
    <lineage>
        <taxon>Bacteria</taxon>
        <taxon>Bacillati</taxon>
        <taxon>Actinomycetota</taxon>
        <taxon>Actinomycetes</taxon>
        <taxon>Mycobacteriales</taxon>
        <taxon>Nocardiaceae</taxon>
        <taxon>Nocardia</taxon>
    </lineage>
</organism>
<dbReference type="InterPro" id="IPR001757">
    <property type="entry name" value="P_typ_ATPase"/>
</dbReference>
<feature type="transmembrane region" description="Helical" evidence="12">
    <location>
        <begin position="814"/>
        <end position="833"/>
    </location>
</feature>
<dbReference type="InterPro" id="IPR018303">
    <property type="entry name" value="ATPase_P-typ_P_site"/>
</dbReference>
<dbReference type="SFLD" id="SFLDF00027">
    <property type="entry name" value="p-type_atpase"/>
    <property type="match status" value="1"/>
</dbReference>
<dbReference type="SUPFAM" id="SSF81665">
    <property type="entry name" value="Calcium ATPase, transmembrane domain M"/>
    <property type="match status" value="1"/>
</dbReference>
<feature type="transmembrane region" description="Helical" evidence="12">
    <location>
        <begin position="267"/>
        <end position="291"/>
    </location>
</feature>
<dbReference type="Proteomes" id="UP000180166">
    <property type="component" value="Chromosome"/>
</dbReference>
<evidence type="ECO:0000256" key="10">
    <source>
        <dbReference type="ARBA" id="ARBA00049360"/>
    </source>
</evidence>
<evidence type="ECO:0000256" key="12">
    <source>
        <dbReference type="SAM" id="Phobius"/>
    </source>
</evidence>
<dbReference type="GO" id="GO:0005886">
    <property type="term" value="C:plasma membrane"/>
    <property type="evidence" value="ECO:0007669"/>
    <property type="project" value="UniProtKB-SubCell"/>
</dbReference>
<dbReference type="SUPFAM" id="SSF81660">
    <property type="entry name" value="Metal cation-transporting ATPase, ATP-binding domain N"/>
    <property type="match status" value="1"/>
</dbReference>
<evidence type="ECO:0000313" key="16">
    <source>
        <dbReference type="Proteomes" id="UP000037179"/>
    </source>
</evidence>
<evidence type="ECO:0000256" key="7">
    <source>
        <dbReference type="ARBA" id="ARBA00022967"/>
    </source>
</evidence>
<dbReference type="Pfam" id="PF00702">
    <property type="entry name" value="Hydrolase"/>
    <property type="match status" value="1"/>
</dbReference>
<evidence type="ECO:0000256" key="4">
    <source>
        <dbReference type="ARBA" id="ARBA00022692"/>
    </source>
</evidence>
<keyword evidence="5" id="KW-0547">Nucleotide-binding</keyword>
<dbReference type="InterPro" id="IPR023299">
    <property type="entry name" value="ATPase_P-typ_cyto_dom_N"/>
</dbReference>
<dbReference type="Gene3D" id="3.40.50.1000">
    <property type="entry name" value="HAD superfamily/HAD-like"/>
    <property type="match status" value="1"/>
</dbReference>
<keyword evidence="14" id="KW-0378">Hydrolase</keyword>
<dbReference type="SUPFAM" id="SSF81653">
    <property type="entry name" value="Calcium ATPase, transduction domain A"/>
    <property type="match status" value="1"/>
</dbReference>
<dbReference type="Pfam" id="PF00690">
    <property type="entry name" value="Cation_ATPase_N"/>
    <property type="match status" value="1"/>
</dbReference>
<dbReference type="KEGG" id="nsr:NS506_04308"/>
<dbReference type="Gene3D" id="1.20.1110.10">
    <property type="entry name" value="Calcium-transporting ATPase, transmembrane domain"/>
    <property type="match status" value="1"/>
</dbReference>
<feature type="transmembrane region" description="Helical" evidence="12">
    <location>
        <begin position="88"/>
        <end position="105"/>
    </location>
</feature>
<comment type="subcellular location">
    <subcellularLocation>
        <location evidence="1">Cell membrane</location>
        <topology evidence="1">Multi-pass membrane protein</topology>
    </subcellularLocation>
</comment>
<evidence type="ECO:0000256" key="9">
    <source>
        <dbReference type="ARBA" id="ARBA00023136"/>
    </source>
</evidence>
<evidence type="ECO:0000256" key="6">
    <source>
        <dbReference type="ARBA" id="ARBA00022840"/>
    </source>
</evidence>
<dbReference type="SFLD" id="SFLDG00002">
    <property type="entry name" value="C1.7:_P-type_atpase_like"/>
    <property type="match status" value="1"/>
</dbReference>
<feature type="region of interest" description="Disordered" evidence="11">
    <location>
        <begin position="1"/>
        <end position="45"/>
    </location>
</feature>
<dbReference type="InterPro" id="IPR044492">
    <property type="entry name" value="P_typ_ATPase_HD_dom"/>
</dbReference>
<protein>
    <submittedName>
        <fullName evidence="14">Calcium-transporting ATPase</fullName>
        <ecNumber evidence="14">3.6.3.8</ecNumber>
    </submittedName>
    <submittedName>
        <fullName evidence="15">Haloacid dehalogenase</fullName>
    </submittedName>
</protein>
<dbReference type="GO" id="GO:0016787">
    <property type="term" value="F:hydrolase activity"/>
    <property type="evidence" value="ECO:0007669"/>
    <property type="project" value="UniProtKB-KW"/>
</dbReference>
<keyword evidence="8 12" id="KW-1133">Transmembrane helix</keyword>